<proteinExistence type="predicted"/>
<gene>
    <name evidence="5" type="ORF">ODE01S_01340</name>
</gene>
<evidence type="ECO:0000256" key="3">
    <source>
        <dbReference type="ARBA" id="ARBA00023163"/>
    </source>
</evidence>
<accession>A0A511RGB8</accession>
<dbReference type="Pfam" id="PF00356">
    <property type="entry name" value="LacI"/>
    <property type="match status" value="1"/>
</dbReference>
<dbReference type="GO" id="GO:0003700">
    <property type="term" value="F:DNA-binding transcription factor activity"/>
    <property type="evidence" value="ECO:0007669"/>
    <property type="project" value="TreeGrafter"/>
</dbReference>
<keyword evidence="2" id="KW-0238">DNA-binding</keyword>
<organism evidence="5 6">
    <name type="scientific">Oceanithermus desulfurans NBRC 100063</name>
    <dbReference type="NCBI Taxonomy" id="1227550"/>
    <lineage>
        <taxon>Bacteria</taxon>
        <taxon>Thermotogati</taxon>
        <taxon>Deinococcota</taxon>
        <taxon>Deinococci</taxon>
        <taxon>Thermales</taxon>
        <taxon>Thermaceae</taxon>
        <taxon>Oceanithermus</taxon>
    </lineage>
</organism>
<dbReference type="SMART" id="SM00354">
    <property type="entry name" value="HTH_LACI"/>
    <property type="match status" value="1"/>
</dbReference>
<dbReference type="InterPro" id="IPR028082">
    <property type="entry name" value="Peripla_BP_I"/>
</dbReference>
<dbReference type="SUPFAM" id="SSF53822">
    <property type="entry name" value="Periplasmic binding protein-like I"/>
    <property type="match status" value="1"/>
</dbReference>
<evidence type="ECO:0000313" key="5">
    <source>
        <dbReference type="EMBL" id="GEM88700.1"/>
    </source>
</evidence>
<feature type="domain" description="HTH lacI-type" evidence="4">
    <location>
        <begin position="5"/>
        <end position="58"/>
    </location>
</feature>
<dbReference type="InterPro" id="IPR010982">
    <property type="entry name" value="Lambda_DNA-bd_dom_sf"/>
</dbReference>
<keyword evidence="3" id="KW-0804">Transcription</keyword>
<dbReference type="Gene3D" id="1.10.260.40">
    <property type="entry name" value="lambda repressor-like DNA-binding domains"/>
    <property type="match status" value="1"/>
</dbReference>
<sequence length="331" mass="34657">MRRRVTIYEVADAAGVSVATVSRALNGGRVAPSTRERVLQVAGRLGFSPSPAARVLATGKSRAIGVVIPDATGPLYGRMLRGIGLELTQAGYTYLVESSERDPGREGQVLRDLSARDVEALVLIGSGLGPQALAAMQGELPALVLVEREGAELAAPMVTIDNESAAERATRYLIEHGHERIAHISGPRRAGRERLAGWRRALAAHGLAPGPVEDGGFTEAGGYRAAKALIGQGGFSAVFVASDRMALGAYRAFREAGLRVGADVSVVGFDGLEFGAYLDPPLSTLRQPAQQLGQAAARAALAVTRGERPENVVLSCELVPRASVMEYGGGL</sequence>
<name>A0A511RGB8_9DEIN</name>
<dbReference type="InterPro" id="IPR000843">
    <property type="entry name" value="HTH_LacI"/>
</dbReference>
<dbReference type="PROSITE" id="PS50932">
    <property type="entry name" value="HTH_LACI_2"/>
    <property type="match status" value="1"/>
</dbReference>
<dbReference type="EMBL" id="BJXN01000001">
    <property type="protein sequence ID" value="GEM88700.1"/>
    <property type="molecule type" value="Genomic_DNA"/>
</dbReference>
<comment type="caution">
    <text evidence="5">The sequence shown here is derived from an EMBL/GenBank/DDBJ whole genome shotgun (WGS) entry which is preliminary data.</text>
</comment>
<dbReference type="PANTHER" id="PTHR30146:SF138">
    <property type="entry name" value="TRANSCRIPTIONAL REGULATORY PROTEIN"/>
    <property type="match status" value="1"/>
</dbReference>
<dbReference type="CDD" id="cd01392">
    <property type="entry name" value="HTH_LacI"/>
    <property type="match status" value="1"/>
</dbReference>
<dbReference type="OrthoDB" id="308642at2"/>
<dbReference type="PANTHER" id="PTHR30146">
    <property type="entry name" value="LACI-RELATED TRANSCRIPTIONAL REPRESSOR"/>
    <property type="match status" value="1"/>
</dbReference>
<dbReference type="InterPro" id="IPR046335">
    <property type="entry name" value="LacI/GalR-like_sensor"/>
</dbReference>
<dbReference type="PROSITE" id="PS00356">
    <property type="entry name" value="HTH_LACI_1"/>
    <property type="match status" value="1"/>
</dbReference>
<dbReference type="Gene3D" id="3.40.50.2300">
    <property type="match status" value="2"/>
</dbReference>
<dbReference type="GO" id="GO:0000976">
    <property type="term" value="F:transcription cis-regulatory region binding"/>
    <property type="evidence" value="ECO:0007669"/>
    <property type="project" value="TreeGrafter"/>
</dbReference>
<evidence type="ECO:0000256" key="1">
    <source>
        <dbReference type="ARBA" id="ARBA00023015"/>
    </source>
</evidence>
<dbReference type="SUPFAM" id="SSF47413">
    <property type="entry name" value="lambda repressor-like DNA-binding domains"/>
    <property type="match status" value="1"/>
</dbReference>
<evidence type="ECO:0000259" key="4">
    <source>
        <dbReference type="PROSITE" id="PS50932"/>
    </source>
</evidence>
<dbReference type="Pfam" id="PF13377">
    <property type="entry name" value="Peripla_BP_3"/>
    <property type="match status" value="1"/>
</dbReference>
<keyword evidence="1" id="KW-0805">Transcription regulation</keyword>
<dbReference type="Proteomes" id="UP000321827">
    <property type="component" value="Unassembled WGS sequence"/>
</dbReference>
<evidence type="ECO:0000313" key="6">
    <source>
        <dbReference type="Proteomes" id="UP000321827"/>
    </source>
</evidence>
<protein>
    <submittedName>
        <fullName evidence="5">LacI family transcriptional regulator</fullName>
    </submittedName>
</protein>
<evidence type="ECO:0000256" key="2">
    <source>
        <dbReference type="ARBA" id="ARBA00023125"/>
    </source>
</evidence>
<dbReference type="AlphaFoldDB" id="A0A511RGB8"/>
<reference evidence="5 6" key="1">
    <citation type="submission" date="2019-07" db="EMBL/GenBank/DDBJ databases">
        <title>Whole genome shotgun sequence of Oceanithermus desulfurans NBRC 100063.</title>
        <authorList>
            <person name="Hosoyama A."/>
            <person name="Uohara A."/>
            <person name="Ohji S."/>
            <person name="Ichikawa N."/>
        </authorList>
    </citation>
    <scope>NUCLEOTIDE SEQUENCE [LARGE SCALE GENOMIC DNA]</scope>
    <source>
        <strain evidence="5 6">NBRC 100063</strain>
    </source>
</reference>